<protein>
    <submittedName>
        <fullName evidence="5">Triacylglycerol lipase</fullName>
    </submittedName>
</protein>
<dbReference type="Proteomes" id="UP000000328">
    <property type="component" value="Chromosome"/>
</dbReference>
<gene>
    <name evidence="5" type="ordered locus">AMED_3680</name>
</gene>
<dbReference type="OrthoDB" id="1466228at2"/>
<dbReference type="InterPro" id="IPR000772">
    <property type="entry name" value="Ricin_B_lectin"/>
</dbReference>
<dbReference type="PANTHER" id="PTHR22946:SF9">
    <property type="entry name" value="POLYKETIDE TRANSFERASE AF380"/>
    <property type="match status" value="1"/>
</dbReference>
<evidence type="ECO:0000259" key="4">
    <source>
        <dbReference type="SMART" id="SM00458"/>
    </source>
</evidence>
<evidence type="ECO:0000256" key="1">
    <source>
        <dbReference type="ARBA" id="ARBA00008645"/>
    </source>
</evidence>
<dbReference type="GeneID" id="92871431"/>
<dbReference type="InterPro" id="IPR035992">
    <property type="entry name" value="Ricin_B-like_lectins"/>
</dbReference>
<dbReference type="EMBL" id="CP002000">
    <property type="protein sequence ID" value="ADJ45463.1"/>
    <property type="molecule type" value="Genomic_DNA"/>
</dbReference>
<dbReference type="InterPro" id="IPR029058">
    <property type="entry name" value="AB_hydrolase_fold"/>
</dbReference>
<dbReference type="Pfam" id="PF00652">
    <property type="entry name" value="Ricin_B_lectin"/>
    <property type="match status" value="1"/>
</dbReference>
<dbReference type="InterPro" id="IPR050261">
    <property type="entry name" value="FrsA_esterase"/>
</dbReference>
<dbReference type="eggNOG" id="COG1073">
    <property type="taxonomic scope" value="Bacteria"/>
</dbReference>
<feature type="domain" description="Ricin B lectin" evidence="4">
    <location>
        <begin position="300"/>
        <end position="427"/>
    </location>
</feature>
<dbReference type="GO" id="GO:0052689">
    <property type="term" value="F:carboxylic ester hydrolase activity"/>
    <property type="evidence" value="ECO:0007669"/>
    <property type="project" value="UniProtKB-ARBA"/>
</dbReference>
<dbReference type="PROSITE" id="PS50231">
    <property type="entry name" value="RICIN_B_LECTIN"/>
    <property type="match status" value="1"/>
</dbReference>
<dbReference type="PANTHER" id="PTHR22946">
    <property type="entry name" value="DIENELACTONE HYDROLASE DOMAIN-CONTAINING PROTEIN-RELATED"/>
    <property type="match status" value="1"/>
</dbReference>
<keyword evidence="3" id="KW-0732">Signal</keyword>
<evidence type="ECO:0000313" key="5">
    <source>
        <dbReference type="EMBL" id="ADJ45463.1"/>
    </source>
</evidence>
<keyword evidence="2" id="KW-0378">Hydrolase</keyword>
<evidence type="ECO:0000256" key="2">
    <source>
        <dbReference type="ARBA" id="ARBA00022801"/>
    </source>
</evidence>
<sequence length="428" mass="44217">MFRKLRWAVALAAVAVVLGIVTPVGARPAFAAGNPYQLGPDPTTASVAATRGTFATAELTVGGGNGFAAGKIYYPTDTSQGTFGAIAIVPGYTATWAAEGAWMGPWLASFGFVVIGIDTLSRNDYDTARGTQLLAALDYLTQRSSVRDRVDTKRLAVMGHSMGGGGAMYAALHRPSLWAAVGLAPFSPSQNLTTDQVPTLLLAGQNDTTVTPSSVQSLYNGIPAAVEKGYLELTGAGHSFPTSSNSVMMRRVIPWLKIFVDRDTRYSKFLCPSLADSTGISGYRSTCPLDVPGGGDPGPGDQVRLVGAGSGKCVDVPNQSQANGTALVVWTCNGGTNQRWTPTAAGELRVYNGAKCMDAGGGQPGTAVTINSCGGRPGQKWTVNANGTITNAQAGACLDVSGAGTADNTPVIVWNCTGGANQAWTRQV</sequence>
<dbReference type="PATRIC" id="fig|749927.5.peg.3807"/>
<dbReference type="Gene3D" id="2.80.10.50">
    <property type="match status" value="2"/>
</dbReference>
<dbReference type="AlphaFoldDB" id="A0A0H3D5S7"/>
<organism evidence="5 6">
    <name type="scientific">Amycolatopsis mediterranei (strain U-32)</name>
    <dbReference type="NCBI Taxonomy" id="749927"/>
    <lineage>
        <taxon>Bacteria</taxon>
        <taxon>Bacillati</taxon>
        <taxon>Actinomycetota</taxon>
        <taxon>Actinomycetes</taxon>
        <taxon>Pseudonocardiales</taxon>
        <taxon>Pseudonocardiaceae</taxon>
        <taxon>Amycolatopsis</taxon>
    </lineage>
</organism>
<comment type="similarity">
    <text evidence="1">Belongs to the AB hydrolase superfamily.</text>
</comment>
<dbReference type="SUPFAM" id="SSF50370">
    <property type="entry name" value="Ricin B-like lectins"/>
    <property type="match status" value="1"/>
</dbReference>
<dbReference type="SUPFAM" id="SSF53474">
    <property type="entry name" value="alpha/beta-Hydrolases"/>
    <property type="match status" value="1"/>
</dbReference>
<evidence type="ECO:0000256" key="3">
    <source>
        <dbReference type="SAM" id="SignalP"/>
    </source>
</evidence>
<feature type="signal peptide" evidence="3">
    <location>
        <begin position="1"/>
        <end position="26"/>
    </location>
</feature>
<dbReference type="InterPro" id="IPR041127">
    <property type="entry name" value="PET_hydrolase/cutinase-like"/>
</dbReference>
<dbReference type="KEGG" id="amd:AMED_3680"/>
<dbReference type="RefSeq" id="WP_013225535.1">
    <property type="nucleotide sequence ID" value="NC_014318.1"/>
</dbReference>
<accession>A0A0H3D5S7</accession>
<evidence type="ECO:0000313" key="6">
    <source>
        <dbReference type="Proteomes" id="UP000000328"/>
    </source>
</evidence>
<feature type="chain" id="PRO_5039541697" evidence="3">
    <location>
        <begin position="27"/>
        <end position="428"/>
    </location>
</feature>
<dbReference type="Pfam" id="PF12740">
    <property type="entry name" value="PETase"/>
    <property type="match status" value="1"/>
</dbReference>
<dbReference type="HOGENOM" id="CLU_052605_0_0_11"/>
<proteinExistence type="inferred from homology"/>
<dbReference type="SMART" id="SM00458">
    <property type="entry name" value="RICIN"/>
    <property type="match status" value="1"/>
</dbReference>
<dbReference type="CDD" id="cd23418">
    <property type="entry name" value="beta-trefoil_Ricin_XLN-like"/>
    <property type="match status" value="1"/>
</dbReference>
<reference evidence="5 6" key="1">
    <citation type="journal article" date="2010" name="Cell Res.">
        <title>Complete genome sequence of the rifamycin SV-producing Amycolatopsis mediterranei U32 revealed its genetic characteristics in phylogeny and metabolism.</title>
        <authorList>
            <person name="Zhao W."/>
            <person name="Zhong Y."/>
            <person name="Yuan H."/>
            <person name="Wang J."/>
            <person name="Zheng H."/>
            <person name="Wang Y."/>
            <person name="Cen X."/>
            <person name="Xu F."/>
            <person name="Bai J."/>
            <person name="Han X."/>
            <person name="Lu G."/>
            <person name="Zhu Y."/>
            <person name="Shao Z."/>
            <person name="Yan H."/>
            <person name="Li C."/>
            <person name="Peng N."/>
            <person name="Zhang Z."/>
            <person name="Zhang Y."/>
            <person name="Lin W."/>
            <person name="Fan Y."/>
            <person name="Qin Z."/>
            <person name="Hu Y."/>
            <person name="Zhu B."/>
            <person name="Wang S."/>
            <person name="Ding X."/>
            <person name="Zhao G.P."/>
        </authorList>
    </citation>
    <scope>NUCLEOTIDE SEQUENCE [LARGE SCALE GENOMIC DNA]</scope>
    <source>
        <strain evidence="6">U-32</strain>
    </source>
</reference>
<name>A0A0H3D5S7_AMYMU</name>
<dbReference type="Gene3D" id="3.40.50.1820">
    <property type="entry name" value="alpha/beta hydrolase"/>
    <property type="match status" value="1"/>
</dbReference>